<dbReference type="STRING" id="35752.SAMN05421541_107214"/>
<dbReference type="SUPFAM" id="SSF140453">
    <property type="entry name" value="EsxAB dimer-like"/>
    <property type="match status" value="1"/>
</dbReference>
<sequence length="92" mass="10208">MSEILVNYAALENANSQIQAAARSIEEKLDTLRTRLQRMQWDGQDQEAYAAHQAKWDQAIADLNGILAQIGGAVGTARENYMSTEANNAKVW</sequence>
<keyword evidence="2" id="KW-0175">Coiled coil</keyword>
<dbReference type="RefSeq" id="WP_093616166.1">
    <property type="nucleotide sequence ID" value="NZ_BOMT01000043.1"/>
</dbReference>
<comment type="similarity">
    <text evidence="1">Belongs to the WXG100 family.</text>
</comment>
<accession>A0A1I2GWE6</accession>
<evidence type="ECO:0000313" key="4">
    <source>
        <dbReference type="Proteomes" id="UP000199645"/>
    </source>
</evidence>
<dbReference type="Gene3D" id="1.10.287.1060">
    <property type="entry name" value="ESAT-6-like"/>
    <property type="match status" value="1"/>
</dbReference>
<dbReference type="AlphaFoldDB" id="A0A1I2GWE6"/>
<dbReference type="InterPro" id="IPR010310">
    <property type="entry name" value="T7SS_ESAT-6-like"/>
</dbReference>
<evidence type="ECO:0000256" key="2">
    <source>
        <dbReference type="SAM" id="Coils"/>
    </source>
</evidence>
<organism evidence="3 4">
    <name type="scientific">Actinoplanes philippinensis</name>
    <dbReference type="NCBI Taxonomy" id="35752"/>
    <lineage>
        <taxon>Bacteria</taxon>
        <taxon>Bacillati</taxon>
        <taxon>Actinomycetota</taxon>
        <taxon>Actinomycetes</taxon>
        <taxon>Micromonosporales</taxon>
        <taxon>Micromonosporaceae</taxon>
        <taxon>Actinoplanes</taxon>
    </lineage>
</organism>
<feature type="coiled-coil region" evidence="2">
    <location>
        <begin position="8"/>
        <end position="42"/>
    </location>
</feature>
<proteinExistence type="inferred from homology"/>
<dbReference type="NCBIfam" id="TIGR03930">
    <property type="entry name" value="WXG100_ESAT6"/>
    <property type="match status" value="1"/>
</dbReference>
<dbReference type="Pfam" id="PF06013">
    <property type="entry name" value="WXG100"/>
    <property type="match status" value="1"/>
</dbReference>
<dbReference type="InterPro" id="IPR036689">
    <property type="entry name" value="ESAT-6-like_sf"/>
</dbReference>
<dbReference type="OrthoDB" id="3387628at2"/>
<dbReference type="Proteomes" id="UP000199645">
    <property type="component" value="Unassembled WGS sequence"/>
</dbReference>
<gene>
    <name evidence="3" type="ORF">SAMN05421541_107214</name>
</gene>
<evidence type="ECO:0000256" key="1">
    <source>
        <dbReference type="RuleBase" id="RU362001"/>
    </source>
</evidence>
<reference evidence="3 4" key="1">
    <citation type="submission" date="2016-10" db="EMBL/GenBank/DDBJ databases">
        <authorList>
            <person name="de Groot N.N."/>
        </authorList>
    </citation>
    <scope>NUCLEOTIDE SEQUENCE [LARGE SCALE GENOMIC DNA]</scope>
    <source>
        <strain evidence="3 4">DSM 43019</strain>
    </source>
</reference>
<keyword evidence="4" id="KW-1185">Reference proteome</keyword>
<protein>
    <recommendedName>
        <fullName evidence="1">ESAT-6-like protein</fullName>
    </recommendedName>
</protein>
<evidence type="ECO:0000313" key="3">
    <source>
        <dbReference type="EMBL" id="SFF21389.1"/>
    </source>
</evidence>
<name>A0A1I2GWE6_9ACTN</name>
<dbReference type="EMBL" id="FONV01000007">
    <property type="protein sequence ID" value="SFF21389.1"/>
    <property type="molecule type" value="Genomic_DNA"/>
</dbReference>